<dbReference type="GO" id="GO:0003700">
    <property type="term" value="F:DNA-binding transcription factor activity"/>
    <property type="evidence" value="ECO:0007669"/>
    <property type="project" value="InterPro"/>
</dbReference>
<protein>
    <recommendedName>
        <fullName evidence="6">WRKY domain-containing protein</fullName>
    </recommendedName>
</protein>
<keyword evidence="4" id="KW-0804">Transcription</keyword>
<evidence type="ECO:0000313" key="7">
    <source>
        <dbReference type="EMBL" id="KAK4796591.1"/>
    </source>
</evidence>
<dbReference type="EMBL" id="JAXQNO010000006">
    <property type="protein sequence ID" value="KAK4796591.1"/>
    <property type="molecule type" value="Genomic_DNA"/>
</dbReference>
<dbReference type="GO" id="GO:0005634">
    <property type="term" value="C:nucleus"/>
    <property type="evidence" value="ECO:0007669"/>
    <property type="project" value="UniProtKB-SubCell"/>
</dbReference>
<dbReference type="FunFam" id="2.20.25.80:FF:000003">
    <property type="entry name" value="WRKY transcription factor 57"/>
    <property type="match status" value="1"/>
</dbReference>
<dbReference type="PROSITE" id="PS50811">
    <property type="entry name" value="WRKY"/>
    <property type="match status" value="1"/>
</dbReference>
<gene>
    <name evidence="7" type="ORF">SAY86_028917</name>
</gene>
<dbReference type="InterPro" id="IPR036576">
    <property type="entry name" value="WRKY_dom_sf"/>
</dbReference>
<evidence type="ECO:0000256" key="4">
    <source>
        <dbReference type="ARBA" id="ARBA00023163"/>
    </source>
</evidence>
<keyword evidence="2" id="KW-0805">Transcription regulation</keyword>
<accession>A0AAN7REW9</accession>
<keyword evidence="8" id="KW-1185">Reference proteome</keyword>
<sequence length="144" mass="16785">MEFNYQWDLDISDQFLSAEKWLEDEEHVLMAPEAPQEPLQIGIPIQADALHEGPGSAGDRGWENKDSKRRVAFRTKSEVETLQDGYKWRKYGKKLVKNSPYPRNYYKCVVEGCSVKKRVERDIEDPRHVITTYEGIHSHHQGLL</sequence>
<dbReference type="InterPro" id="IPR044810">
    <property type="entry name" value="WRKY_plant"/>
</dbReference>
<evidence type="ECO:0000256" key="3">
    <source>
        <dbReference type="ARBA" id="ARBA00023125"/>
    </source>
</evidence>
<dbReference type="SUPFAM" id="SSF118290">
    <property type="entry name" value="WRKY DNA-binding domain"/>
    <property type="match status" value="1"/>
</dbReference>
<evidence type="ECO:0000313" key="8">
    <source>
        <dbReference type="Proteomes" id="UP001346149"/>
    </source>
</evidence>
<comment type="subcellular location">
    <subcellularLocation>
        <location evidence="1">Nucleus</location>
    </subcellularLocation>
</comment>
<keyword evidence="3" id="KW-0238">DNA-binding</keyword>
<dbReference type="Gene3D" id="2.20.25.80">
    <property type="entry name" value="WRKY domain"/>
    <property type="match status" value="1"/>
</dbReference>
<organism evidence="7 8">
    <name type="scientific">Trapa natans</name>
    <name type="common">Water chestnut</name>
    <dbReference type="NCBI Taxonomy" id="22666"/>
    <lineage>
        <taxon>Eukaryota</taxon>
        <taxon>Viridiplantae</taxon>
        <taxon>Streptophyta</taxon>
        <taxon>Embryophyta</taxon>
        <taxon>Tracheophyta</taxon>
        <taxon>Spermatophyta</taxon>
        <taxon>Magnoliopsida</taxon>
        <taxon>eudicotyledons</taxon>
        <taxon>Gunneridae</taxon>
        <taxon>Pentapetalae</taxon>
        <taxon>rosids</taxon>
        <taxon>malvids</taxon>
        <taxon>Myrtales</taxon>
        <taxon>Lythraceae</taxon>
        <taxon>Trapa</taxon>
    </lineage>
</organism>
<name>A0AAN7REW9_TRANT</name>
<dbReference type="PANTHER" id="PTHR31221">
    <property type="entry name" value="WRKY TRANSCRIPTION FACTOR PROTEIN 1-RELATED"/>
    <property type="match status" value="1"/>
</dbReference>
<evidence type="ECO:0000256" key="5">
    <source>
        <dbReference type="ARBA" id="ARBA00023242"/>
    </source>
</evidence>
<dbReference type="Proteomes" id="UP001346149">
    <property type="component" value="Unassembled WGS sequence"/>
</dbReference>
<reference evidence="7 8" key="1">
    <citation type="journal article" date="2023" name="Hortic Res">
        <title>Pangenome of water caltrop reveals structural variations and asymmetric subgenome divergence after allopolyploidization.</title>
        <authorList>
            <person name="Zhang X."/>
            <person name="Chen Y."/>
            <person name="Wang L."/>
            <person name="Yuan Y."/>
            <person name="Fang M."/>
            <person name="Shi L."/>
            <person name="Lu R."/>
            <person name="Comes H.P."/>
            <person name="Ma Y."/>
            <person name="Chen Y."/>
            <person name="Huang G."/>
            <person name="Zhou Y."/>
            <person name="Zheng Z."/>
            <person name="Qiu Y."/>
        </authorList>
    </citation>
    <scope>NUCLEOTIDE SEQUENCE [LARGE SCALE GENOMIC DNA]</scope>
    <source>
        <strain evidence="7">F231</strain>
    </source>
</reference>
<comment type="caution">
    <text evidence="7">The sequence shown here is derived from an EMBL/GenBank/DDBJ whole genome shotgun (WGS) entry which is preliminary data.</text>
</comment>
<dbReference type="InterPro" id="IPR003657">
    <property type="entry name" value="WRKY_dom"/>
</dbReference>
<dbReference type="Pfam" id="PF03106">
    <property type="entry name" value="WRKY"/>
    <property type="match status" value="1"/>
</dbReference>
<evidence type="ECO:0000256" key="2">
    <source>
        <dbReference type="ARBA" id="ARBA00023015"/>
    </source>
</evidence>
<dbReference type="AlphaFoldDB" id="A0AAN7REW9"/>
<feature type="domain" description="WRKY" evidence="6">
    <location>
        <begin position="77"/>
        <end position="142"/>
    </location>
</feature>
<evidence type="ECO:0000256" key="1">
    <source>
        <dbReference type="ARBA" id="ARBA00004123"/>
    </source>
</evidence>
<dbReference type="PANTHER" id="PTHR31221:SF112">
    <property type="entry name" value="WRKY TRANSCRIPTION FACTOR 50-RELATED"/>
    <property type="match status" value="1"/>
</dbReference>
<keyword evidence="5" id="KW-0539">Nucleus</keyword>
<evidence type="ECO:0000259" key="6">
    <source>
        <dbReference type="PROSITE" id="PS50811"/>
    </source>
</evidence>
<proteinExistence type="predicted"/>
<dbReference type="GO" id="GO:0043565">
    <property type="term" value="F:sequence-specific DNA binding"/>
    <property type="evidence" value="ECO:0007669"/>
    <property type="project" value="InterPro"/>
</dbReference>
<dbReference type="SMART" id="SM00774">
    <property type="entry name" value="WRKY"/>
    <property type="match status" value="1"/>
</dbReference>